<dbReference type="Gene3D" id="3.30.360.10">
    <property type="entry name" value="Dihydrodipicolinate Reductase, domain 2"/>
    <property type="match status" value="1"/>
</dbReference>
<gene>
    <name evidence="3" type="primary">araA</name>
    <name evidence="3" type="ORF">A6302_01000</name>
</gene>
<dbReference type="SUPFAM" id="SSF51735">
    <property type="entry name" value="NAD(P)-binding Rossmann-fold domains"/>
    <property type="match status" value="1"/>
</dbReference>
<reference evidence="3 4" key="1">
    <citation type="submission" date="2016-07" db="EMBL/GenBank/DDBJ databases">
        <title>Draft Genome Sequence of Methylobrevis pamukkalensis PK2.</title>
        <authorList>
            <person name="Vasilenko O.V."/>
            <person name="Doronina N.V."/>
            <person name="Shmareva M.N."/>
            <person name="Tarlachkov S.V."/>
            <person name="Mustakhimov I."/>
            <person name="Trotsenko Y.A."/>
        </authorList>
    </citation>
    <scope>NUCLEOTIDE SEQUENCE [LARGE SCALE GENOMIC DNA]</scope>
    <source>
        <strain evidence="3 4">PK2</strain>
    </source>
</reference>
<dbReference type="GO" id="GO:0050022">
    <property type="term" value="F:L-arabinose 1-dehydrogenase (NAD+) activity"/>
    <property type="evidence" value="ECO:0007669"/>
    <property type="project" value="UniProtKB-EC"/>
</dbReference>
<evidence type="ECO:0000313" key="4">
    <source>
        <dbReference type="Proteomes" id="UP000094622"/>
    </source>
</evidence>
<dbReference type="PATRIC" id="fig|1439726.3.peg.1044"/>
<dbReference type="GO" id="GO:0000166">
    <property type="term" value="F:nucleotide binding"/>
    <property type="evidence" value="ECO:0007669"/>
    <property type="project" value="InterPro"/>
</dbReference>
<organism evidence="3 4">
    <name type="scientific">Methylobrevis pamukkalensis</name>
    <dbReference type="NCBI Taxonomy" id="1439726"/>
    <lineage>
        <taxon>Bacteria</taxon>
        <taxon>Pseudomonadati</taxon>
        <taxon>Pseudomonadota</taxon>
        <taxon>Alphaproteobacteria</taxon>
        <taxon>Hyphomicrobiales</taxon>
        <taxon>Pleomorphomonadaceae</taxon>
        <taxon>Methylobrevis</taxon>
    </lineage>
</organism>
<dbReference type="EMBL" id="MCRJ01000016">
    <property type="protein sequence ID" value="ODN71663.1"/>
    <property type="molecule type" value="Genomic_DNA"/>
</dbReference>
<feature type="compositionally biased region" description="Polar residues" evidence="1">
    <location>
        <begin position="302"/>
        <end position="311"/>
    </location>
</feature>
<dbReference type="Gene3D" id="3.40.50.720">
    <property type="entry name" value="NAD(P)-binding Rossmann-like Domain"/>
    <property type="match status" value="1"/>
</dbReference>
<accession>A0A1E3H5S4</accession>
<protein>
    <submittedName>
        <fullName evidence="3">L-arabinose 1-dehydrogenase</fullName>
        <ecNumber evidence="3">1.1.1.46</ecNumber>
    </submittedName>
</protein>
<evidence type="ECO:0000259" key="2">
    <source>
        <dbReference type="Pfam" id="PF01408"/>
    </source>
</evidence>
<comment type="caution">
    <text evidence="3">The sequence shown here is derived from an EMBL/GenBank/DDBJ whole genome shotgun (WGS) entry which is preliminary data.</text>
</comment>
<dbReference type="InterPro" id="IPR050463">
    <property type="entry name" value="Gfo/Idh/MocA_oxidrdct_glycsds"/>
</dbReference>
<feature type="domain" description="Gfo/Idh/MocA-like oxidoreductase N-terminal" evidence="2">
    <location>
        <begin position="9"/>
        <end position="119"/>
    </location>
</feature>
<dbReference type="EC" id="1.1.1.46" evidence="3"/>
<evidence type="ECO:0000313" key="3">
    <source>
        <dbReference type="EMBL" id="ODN71663.1"/>
    </source>
</evidence>
<keyword evidence="3" id="KW-0560">Oxidoreductase</keyword>
<keyword evidence="4" id="KW-1185">Reference proteome</keyword>
<dbReference type="InterPro" id="IPR000683">
    <property type="entry name" value="Gfo/Idh/MocA-like_OxRdtase_N"/>
</dbReference>
<name>A0A1E3H5S4_9HYPH</name>
<proteinExistence type="predicted"/>
<dbReference type="AlphaFoldDB" id="A0A1E3H5S4"/>
<dbReference type="InterPro" id="IPR036291">
    <property type="entry name" value="NAD(P)-bd_dom_sf"/>
</dbReference>
<dbReference type="PANTHER" id="PTHR43818">
    <property type="entry name" value="BCDNA.GH03377"/>
    <property type="match status" value="1"/>
</dbReference>
<dbReference type="PANTHER" id="PTHR43818:SF7">
    <property type="entry name" value="DEHYDROGENASE"/>
    <property type="match status" value="1"/>
</dbReference>
<dbReference type="Proteomes" id="UP000094622">
    <property type="component" value="Unassembled WGS sequence"/>
</dbReference>
<feature type="region of interest" description="Disordered" evidence="1">
    <location>
        <begin position="299"/>
        <end position="394"/>
    </location>
</feature>
<dbReference type="Pfam" id="PF01408">
    <property type="entry name" value="GFO_IDH_MocA"/>
    <property type="match status" value="1"/>
</dbReference>
<evidence type="ECO:0000256" key="1">
    <source>
        <dbReference type="SAM" id="MobiDB-lite"/>
    </source>
</evidence>
<sequence>MTDSAAAPIRLAIVGLGKIARDQHLPAIATTPGIDLVAVASRNASLEGVANFRDIDEMIASGLAFDAVALCTPPQGRYRQAMAALSAGKHVLLEKPPGASLSEIGPMVDLAAAQGVTLFATWHSRFAPAVEPAREFLATTTVRSLRVDWKEDVRHWHPGQAWIWEPGGFGVFDPGINALSIVTRILPRPFFLDRAELFFPANRAAPIAANLDFTDAAGLDIRAEFDWRQTGPQTWDIQVATDAGNVVLSGGGKRMTVNGEVMVDAPDAEYRGIYARLAALVAESASDVDLAPLTHVADASCSAGTVSSSRSRTADGIGPRGAQKEGDIPAAPSARRRHRGETRRRLEGRRPTGTPDGAAAPHRDARGPAGGRSCRSNDAGATTRRRAIKGRESR</sequence>